<dbReference type="EMBL" id="PFVJ01000003">
    <property type="protein sequence ID" value="PJA90537.1"/>
    <property type="molecule type" value="Genomic_DNA"/>
</dbReference>
<sequence length="328" mass="36840">MKKPLYTTAIRESWQIVMEHKVLWIFGLFATFLGQAGIGDLVYKFIILGFRNPIYIDTFFVPKGFVELFILSAGLPLSMSKWFALFWLFLILAGLLFFFVFVAVISQGAIIHSTAQKVNGKSVPDFDTAWHKGVKHAGRLFFINVLKKGLIVFITSLVTLSILILFGSTNVFTFVSFTLTLVFALIVGMVVSFLAVYAAGYVVVEEYSFLESIVSAWKLFTHHPLVSIEVGLIIMLFNFILMLLGFLAIFLFFCIPLSVFWFLAVLTGVVSLKLVGIIFGGLISLTAIMTLGSIFTVFATSVWTDLFMRMHKEGVKSRLVHFIDKIKN</sequence>
<feature type="transmembrane region" description="Helical" evidence="1">
    <location>
        <begin position="250"/>
        <end position="270"/>
    </location>
</feature>
<evidence type="ECO:0000313" key="3">
    <source>
        <dbReference type="Proteomes" id="UP000230843"/>
    </source>
</evidence>
<feature type="transmembrane region" description="Helical" evidence="1">
    <location>
        <begin position="174"/>
        <end position="204"/>
    </location>
</feature>
<feature type="transmembrane region" description="Helical" evidence="1">
    <location>
        <begin position="225"/>
        <end position="244"/>
    </location>
</feature>
<organism evidence="2 3">
    <name type="scientific">Candidatus Magasanikbacteria bacterium CG_4_9_14_3_um_filter_32_9</name>
    <dbReference type="NCBI Taxonomy" id="1974644"/>
    <lineage>
        <taxon>Bacteria</taxon>
        <taxon>Candidatus Magasanikiibacteriota</taxon>
    </lineage>
</organism>
<feature type="transmembrane region" description="Helical" evidence="1">
    <location>
        <begin position="277"/>
        <end position="303"/>
    </location>
</feature>
<feature type="transmembrane region" description="Helical" evidence="1">
    <location>
        <begin position="54"/>
        <end position="76"/>
    </location>
</feature>
<evidence type="ECO:0000256" key="1">
    <source>
        <dbReference type="SAM" id="Phobius"/>
    </source>
</evidence>
<evidence type="ECO:0000313" key="2">
    <source>
        <dbReference type="EMBL" id="PJA90537.1"/>
    </source>
</evidence>
<accession>A0A2M7Z7W6</accession>
<dbReference type="AlphaFoldDB" id="A0A2M7Z7W6"/>
<name>A0A2M7Z7W6_9BACT</name>
<keyword evidence="1" id="KW-1133">Transmembrane helix</keyword>
<proteinExistence type="predicted"/>
<protein>
    <recommendedName>
        <fullName evidence="4">Glycerophosphoryl diester phosphodiesterase membrane domain-containing protein</fullName>
    </recommendedName>
</protein>
<feature type="transmembrane region" description="Helical" evidence="1">
    <location>
        <begin position="22"/>
        <end position="42"/>
    </location>
</feature>
<feature type="transmembrane region" description="Helical" evidence="1">
    <location>
        <begin position="82"/>
        <end position="105"/>
    </location>
</feature>
<keyword evidence="1" id="KW-0472">Membrane</keyword>
<dbReference type="Proteomes" id="UP000230843">
    <property type="component" value="Unassembled WGS sequence"/>
</dbReference>
<evidence type="ECO:0008006" key="4">
    <source>
        <dbReference type="Google" id="ProtNLM"/>
    </source>
</evidence>
<gene>
    <name evidence="2" type="ORF">CO137_00105</name>
</gene>
<reference evidence="3" key="1">
    <citation type="submission" date="2017-09" db="EMBL/GenBank/DDBJ databases">
        <title>Depth-based differentiation of microbial function through sediment-hosted aquifers and enrichment of novel symbionts in the deep terrestrial subsurface.</title>
        <authorList>
            <person name="Probst A.J."/>
            <person name="Ladd B."/>
            <person name="Jarett J.K."/>
            <person name="Geller-Mcgrath D.E."/>
            <person name="Sieber C.M.K."/>
            <person name="Emerson J.B."/>
            <person name="Anantharaman K."/>
            <person name="Thomas B.C."/>
            <person name="Malmstrom R."/>
            <person name="Stieglmeier M."/>
            <person name="Klingl A."/>
            <person name="Woyke T."/>
            <person name="Ryan C.M."/>
            <person name="Banfield J.F."/>
        </authorList>
    </citation>
    <scope>NUCLEOTIDE SEQUENCE [LARGE SCALE GENOMIC DNA]</scope>
</reference>
<comment type="caution">
    <text evidence="2">The sequence shown here is derived from an EMBL/GenBank/DDBJ whole genome shotgun (WGS) entry which is preliminary data.</text>
</comment>
<keyword evidence="1" id="KW-0812">Transmembrane</keyword>
<feature type="transmembrane region" description="Helical" evidence="1">
    <location>
        <begin position="149"/>
        <end position="168"/>
    </location>
</feature>